<keyword evidence="1" id="KW-0812">Transmembrane</keyword>
<evidence type="ECO:0000313" key="2">
    <source>
        <dbReference type="EMBL" id="CUP00622.1"/>
    </source>
</evidence>
<evidence type="ECO:0000313" key="5">
    <source>
        <dbReference type="Proteomes" id="UP000261257"/>
    </source>
</evidence>
<dbReference type="EMBL" id="QSSQ01000005">
    <property type="protein sequence ID" value="RGM06415.1"/>
    <property type="molecule type" value="Genomic_DNA"/>
</dbReference>
<keyword evidence="1" id="KW-0472">Membrane</keyword>
<dbReference type="AlphaFoldDB" id="A0A174JLL8"/>
<reference evidence="3 5" key="2">
    <citation type="submission" date="2018-08" db="EMBL/GenBank/DDBJ databases">
        <title>A genome reference for cultivated species of the human gut microbiota.</title>
        <authorList>
            <person name="Zou Y."/>
            <person name="Xue W."/>
            <person name="Luo G."/>
        </authorList>
    </citation>
    <scope>NUCLEOTIDE SEQUENCE [LARGE SCALE GENOMIC DNA]</scope>
    <source>
        <strain evidence="3 5">TF05-11AC</strain>
    </source>
</reference>
<evidence type="ECO:0000313" key="3">
    <source>
        <dbReference type="EMBL" id="RGM06415.1"/>
    </source>
</evidence>
<sequence>MEAQNKELYLKHMNEEYREKHYPERSVFAAHKKTQKGANAVLSLFFIGLFLAGSLAGFVWSINRIQEIIRDAEEDMLGVGIGISVFFLLLAIGFGALIYVIVKGMRKSADDWIRIVAKAGGLSEQEVREFDRQAMEPDSLILIHLGKLKSFAAGQKDGILTRDYICLYNNNMPRVLKLDRLTEAHLKDNTYYVKVGKTQKKAHYLTINLMSRDNKTAWAETSQESARALQEELVNRCPGIDTAGGAVLAE</sequence>
<protein>
    <submittedName>
        <fullName evidence="3">YIP1 family protein</fullName>
    </submittedName>
</protein>
<dbReference type="RefSeq" id="WP_055658807.1">
    <property type="nucleotide sequence ID" value="NZ_CABIXC010000016.1"/>
</dbReference>
<feature type="transmembrane region" description="Helical" evidence="1">
    <location>
        <begin position="80"/>
        <end position="102"/>
    </location>
</feature>
<organism evidence="2 4">
    <name type="scientific">Hungatella hathewayi</name>
    <dbReference type="NCBI Taxonomy" id="154046"/>
    <lineage>
        <taxon>Bacteria</taxon>
        <taxon>Bacillati</taxon>
        <taxon>Bacillota</taxon>
        <taxon>Clostridia</taxon>
        <taxon>Lachnospirales</taxon>
        <taxon>Lachnospiraceae</taxon>
        <taxon>Hungatella</taxon>
    </lineage>
</organism>
<dbReference type="EMBL" id="CYZE01000016">
    <property type="protein sequence ID" value="CUP00622.1"/>
    <property type="molecule type" value="Genomic_DNA"/>
</dbReference>
<gene>
    <name evidence="3" type="ORF">DXC39_09715</name>
    <name evidence="2" type="ORF">ERS852407_04670</name>
</gene>
<dbReference type="Proteomes" id="UP000261257">
    <property type="component" value="Unassembled WGS sequence"/>
</dbReference>
<evidence type="ECO:0000313" key="4">
    <source>
        <dbReference type="Proteomes" id="UP000095651"/>
    </source>
</evidence>
<proteinExistence type="predicted"/>
<reference evidence="2 4" key="1">
    <citation type="submission" date="2015-09" db="EMBL/GenBank/DDBJ databases">
        <authorList>
            <consortium name="Pathogen Informatics"/>
        </authorList>
    </citation>
    <scope>NUCLEOTIDE SEQUENCE [LARGE SCALE GENOMIC DNA]</scope>
    <source>
        <strain evidence="2 4">2789STDY5608850</strain>
    </source>
</reference>
<feature type="transmembrane region" description="Helical" evidence="1">
    <location>
        <begin position="40"/>
        <end position="60"/>
    </location>
</feature>
<accession>A0A174JLL8</accession>
<dbReference type="Proteomes" id="UP000095651">
    <property type="component" value="Unassembled WGS sequence"/>
</dbReference>
<keyword evidence="1" id="KW-1133">Transmembrane helix</keyword>
<evidence type="ECO:0000256" key="1">
    <source>
        <dbReference type="SAM" id="Phobius"/>
    </source>
</evidence>
<name>A0A174JLL8_9FIRM</name>